<dbReference type="EMBL" id="JAAGWQ010000174">
    <property type="protein sequence ID" value="KAF5661764.1"/>
    <property type="molecule type" value="Genomic_DNA"/>
</dbReference>
<organism evidence="4 5">
    <name type="scientific">Fusarium heterosporum</name>
    <dbReference type="NCBI Taxonomy" id="42747"/>
    <lineage>
        <taxon>Eukaryota</taxon>
        <taxon>Fungi</taxon>
        <taxon>Dikarya</taxon>
        <taxon>Ascomycota</taxon>
        <taxon>Pezizomycotina</taxon>
        <taxon>Sordariomycetes</taxon>
        <taxon>Hypocreomycetidae</taxon>
        <taxon>Hypocreales</taxon>
        <taxon>Nectriaceae</taxon>
        <taxon>Fusarium</taxon>
        <taxon>Fusarium heterosporum species complex</taxon>
    </lineage>
</organism>
<evidence type="ECO:0000256" key="1">
    <source>
        <dbReference type="ARBA" id="ARBA00006484"/>
    </source>
</evidence>
<name>A0A8H5SXG4_FUSHE</name>
<dbReference type="GO" id="GO:0016616">
    <property type="term" value="F:oxidoreductase activity, acting on the CH-OH group of donors, NAD or NADP as acceptor"/>
    <property type="evidence" value="ECO:0007669"/>
    <property type="project" value="TreeGrafter"/>
</dbReference>
<dbReference type="InterPro" id="IPR002347">
    <property type="entry name" value="SDR_fam"/>
</dbReference>
<feature type="region of interest" description="Disordered" evidence="3">
    <location>
        <begin position="278"/>
        <end position="298"/>
    </location>
</feature>
<dbReference type="InterPro" id="IPR036291">
    <property type="entry name" value="NAD(P)-bd_dom_sf"/>
</dbReference>
<sequence length="316" mass="34695">MSFQSTKSFSVSGKTAIITGAGSGINFEFAKILLSKNCNVVFADVALRPEAQKLVSEHDKQGVSPRALFVQTDVTSWKALANAFKITVKEFGDFDIVCPGAGVYEPDWSSFWHPPGSSESRDEADGDHFKLLDINLTHPIRATQMAISHWMHGTPEKASVENPKRVIHISSIAAQLPVLRAPIYGASKFGITGFVRCLTNLEQVGIRVNAVAPGVVRTPLWTEHPEKLKNVDEVQDAWVTPEECAQAMLQCVESDKYVGGTIIEVGKGNTRQVQVFNDPGPNMQDRSKGFTTTNSQEGDQSVWEWLGKKSIWGSHL</sequence>
<dbReference type="AlphaFoldDB" id="A0A8H5SXG4"/>
<dbReference type="PRINTS" id="PR00081">
    <property type="entry name" value="GDHRDH"/>
</dbReference>
<dbReference type="PANTHER" id="PTHR44229">
    <property type="entry name" value="15-HYDROXYPROSTAGLANDIN DEHYDROGENASE [NAD(+)]"/>
    <property type="match status" value="1"/>
</dbReference>
<dbReference type="PANTHER" id="PTHR44229:SF4">
    <property type="entry name" value="15-HYDROXYPROSTAGLANDIN DEHYDROGENASE [NAD(+)]"/>
    <property type="match status" value="1"/>
</dbReference>
<protein>
    <submittedName>
        <fullName evidence="4">3-hydroxybutyrate dehydrogenase</fullName>
    </submittedName>
</protein>
<proteinExistence type="inferred from homology"/>
<accession>A0A8H5SXG4</accession>
<dbReference type="Pfam" id="PF00106">
    <property type="entry name" value="adh_short"/>
    <property type="match status" value="1"/>
</dbReference>
<evidence type="ECO:0000313" key="5">
    <source>
        <dbReference type="Proteomes" id="UP000567885"/>
    </source>
</evidence>
<evidence type="ECO:0000256" key="2">
    <source>
        <dbReference type="ARBA" id="ARBA00023002"/>
    </source>
</evidence>
<dbReference type="Gene3D" id="3.40.50.720">
    <property type="entry name" value="NAD(P)-binding Rossmann-like Domain"/>
    <property type="match status" value="1"/>
</dbReference>
<gene>
    <name evidence="4" type="ORF">FHETE_8299</name>
</gene>
<dbReference type="Proteomes" id="UP000567885">
    <property type="component" value="Unassembled WGS sequence"/>
</dbReference>
<evidence type="ECO:0000256" key="3">
    <source>
        <dbReference type="SAM" id="MobiDB-lite"/>
    </source>
</evidence>
<comment type="similarity">
    <text evidence="1">Belongs to the short-chain dehydrogenases/reductases (SDR) family.</text>
</comment>
<dbReference type="SUPFAM" id="SSF51735">
    <property type="entry name" value="NAD(P)-binding Rossmann-fold domains"/>
    <property type="match status" value="1"/>
</dbReference>
<feature type="compositionally biased region" description="Polar residues" evidence="3">
    <location>
        <begin position="289"/>
        <end position="298"/>
    </location>
</feature>
<dbReference type="FunFam" id="3.40.50.720:FF:000643">
    <property type="entry name" value="Short chain dehydrogenase/reductase family oxidoreductase, putative"/>
    <property type="match status" value="1"/>
</dbReference>
<dbReference type="GO" id="GO:0005737">
    <property type="term" value="C:cytoplasm"/>
    <property type="evidence" value="ECO:0007669"/>
    <property type="project" value="TreeGrafter"/>
</dbReference>
<comment type="caution">
    <text evidence="4">The sequence shown here is derived from an EMBL/GenBank/DDBJ whole genome shotgun (WGS) entry which is preliminary data.</text>
</comment>
<keyword evidence="5" id="KW-1185">Reference proteome</keyword>
<reference evidence="4 5" key="1">
    <citation type="submission" date="2020-05" db="EMBL/GenBank/DDBJ databases">
        <title>Identification and distribution of gene clusters putatively required for synthesis of sphingolipid metabolism inhibitors in phylogenetically diverse species of the filamentous fungus Fusarium.</title>
        <authorList>
            <person name="Kim H.-S."/>
            <person name="Busman M."/>
            <person name="Brown D.W."/>
            <person name="Divon H."/>
            <person name="Uhlig S."/>
            <person name="Proctor R.H."/>
        </authorList>
    </citation>
    <scope>NUCLEOTIDE SEQUENCE [LARGE SCALE GENOMIC DNA]</scope>
    <source>
        <strain evidence="4 5">NRRL 20693</strain>
    </source>
</reference>
<dbReference type="OrthoDB" id="37659at2759"/>
<evidence type="ECO:0000313" key="4">
    <source>
        <dbReference type="EMBL" id="KAF5661764.1"/>
    </source>
</evidence>
<keyword evidence="2" id="KW-0560">Oxidoreductase</keyword>